<sequence>NAVVTLDNRITELEAEMKQILNEFDEVETQRDELVEALLGFVLKTSHHTPSLSREWLQAIKIISTVKGKTWEEINQPGVAG</sequence>
<evidence type="ECO:0000313" key="2">
    <source>
        <dbReference type="EMBL" id="KKL16915.1"/>
    </source>
</evidence>
<feature type="coiled-coil region" evidence="1">
    <location>
        <begin position="3"/>
        <end position="37"/>
    </location>
</feature>
<protein>
    <submittedName>
        <fullName evidence="2">Uncharacterized protein</fullName>
    </submittedName>
</protein>
<comment type="caution">
    <text evidence="2">The sequence shown here is derived from an EMBL/GenBank/DDBJ whole genome shotgun (WGS) entry which is preliminary data.</text>
</comment>
<gene>
    <name evidence="2" type="ORF">LCGC14_2490810</name>
</gene>
<dbReference type="AlphaFoldDB" id="A0A0F9B5G7"/>
<evidence type="ECO:0000256" key="1">
    <source>
        <dbReference type="SAM" id="Coils"/>
    </source>
</evidence>
<reference evidence="2" key="1">
    <citation type="journal article" date="2015" name="Nature">
        <title>Complex archaea that bridge the gap between prokaryotes and eukaryotes.</title>
        <authorList>
            <person name="Spang A."/>
            <person name="Saw J.H."/>
            <person name="Jorgensen S.L."/>
            <person name="Zaremba-Niedzwiedzka K."/>
            <person name="Martijn J."/>
            <person name="Lind A.E."/>
            <person name="van Eijk R."/>
            <person name="Schleper C."/>
            <person name="Guy L."/>
            <person name="Ettema T.J."/>
        </authorList>
    </citation>
    <scope>NUCLEOTIDE SEQUENCE</scope>
</reference>
<organism evidence="2">
    <name type="scientific">marine sediment metagenome</name>
    <dbReference type="NCBI Taxonomy" id="412755"/>
    <lineage>
        <taxon>unclassified sequences</taxon>
        <taxon>metagenomes</taxon>
        <taxon>ecological metagenomes</taxon>
    </lineage>
</organism>
<keyword evidence="1" id="KW-0175">Coiled coil</keyword>
<name>A0A0F9B5G7_9ZZZZ</name>
<feature type="non-terminal residue" evidence="2">
    <location>
        <position position="1"/>
    </location>
</feature>
<proteinExistence type="predicted"/>
<accession>A0A0F9B5G7</accession>
<dbReference type="EMBL" id="LAZR01039475">
    <property type="protein sequence ID" value="KKL16915.1"/>
    <property type="molecule type" value="Genomic_DNA"/>
</dbReference>